<feature type="transmembrane region" description="Helical" evidence="1">
    <location>
        <begin position="127"/>
        <end position="147"/>
    </location>
</feature>
<dbReference type="Pfam" id="PF01864">
    <property type="entry name" value="CarS-like"/>
    <property type="match status" value="1"/>
</dbReference>
<sequence>MWELVIKSFYLALPAYLANMSPVIFDKLGLFKSLAQPIDGGKKIGTEFIFGRSKTWRGLLSGAIFGVVVTWIQAGLYSVTFFKSLSLVDYPRHFIAFGLLAGLGAILGDLIKSFFKRRFNIKSGSSWPVFDQLDFIAGFFIATYYLVGFDVGVVVVVFLITLILHPLTNLLAYQLGFKKVWW</sequence>
<dbReference type="AlphaFoldDB" id="A0A2H0W3K0"/>
<name>A0A2H0W3K0_9BACT</name>
<dbReference type="EMBL" id="PEZY01000012">
    <property type="protein sequence ID" value="PIS05935.1"/>
    <property type="molecule type" value="Genomic_DNA"/>
</dbReference>
<dbReference type="InterPro" id="IPR032690">
    <property type="entry name" value="CarS"/>
</dbReference>
<comment type="caution">
    <text evidence="2">The sequence shown here is derived from an EMBL/GenBank/DDBJ whole genome shotgun (WGS) entry which is preliminary data.</text>
</comment>
<reference evidence="3" key="1">
    <citation type="submission" date="2017-09" db="EMBL/GenBank/DDBJ databases">
        <title>Depth-based differentiation of microbial function through sediment-hosted aquifers and enrichment of novel symbionts in the deep terrestrial subsurface.</title>
        <authorList>
            <person name="Probst A.J."/>
            <person name="Ladd B."/>
            <person name="Jarett J.K."/>
            <person name="Geller-Mcgrath D.E."/>
            <person name="Sieber C.M.K."/>
            <person name="Emerson J.B."/>
            <person name="Anantharaman K."/>
            <person name="Thomas B.C."/>
            <person name="Malmstrom R."/>
            <person name="Stieglmeier M."/>
            <person name="Klingl A."/>
            <person name="Woyke T."/>
            <person name="Ryan C.M."/>
            <person name="Banfield J.F."/>
        </authorList>
    </citation>
    <scope>NUCLEOTIDE SEQUENCE [LARGE SCALE GENOMIC DNA]</scope>
</reference>
<evidence type="ECO:0000313" key="3">
    <source>
        <dbReference type="Proteomes" id="UP000229056"/>
    </source>
</evidence>
<keyword evidence="1" id="KW-1133">Transmembrane helix</keyword>
<evidence type="ECO:0000256" key="1">
    <source>
        <dbReference type="SAM" id="Phobius"/>
    </source>
</evidence>
<gene>
    <name evidence="2" type="ORF">COT80_04170</name>
</gene>
<feature type="transmembrane region" description="Helical" evidence="1">
    <location>
        <begin position="94"/>
        <end position="115"/>
    </location>
</feature>
<dbReference type="PANTHER" id="PTHR39650">
    <property type="entry name" value="CDP-ARCHAEOL SYNTHASE"/>
    <property type="match status" value="1"/>
</dbReference>
<protein>
    <recommendedName>
        <fullName evidence="4">CDP-2,3-bis-(O-geranylgeranyl)-sn-glycerol synthase</fullName>
    </recommendedName>
</protein>
<dbReference type="Proteomes" id="UP000229056">
    <property type="component" value="Unassembled WGS sequence"/>
</dbReference>
<evidence type="ECO:0008006" key="4">
    <source>
        <dbReference type="Google" id="ProtNLM"/>
    </source>
</evidence>
<keyword evidence="1" id="KW-0472">Membrane</keyword>
<keyword evidence="1" id="KW-0812">Transmembrane</keyword>
<evidence type="ECO:0000313" key="2">
    <source>
        <dbReference type="EMBL" id="PIS05935.1"/>
    </source>
</evidence>
<dbReference type="PANTHER" id="PTHR39650:SF1">
    <property type="entry name" value="CDP-ARCHAEOL SYNTHASE"/>
    <property type="match status" value="1"/>
</dbReference>
<organism evidence="2 3">
    <name type="scientific">Candidatus Buchananbacteria bacterium CG10_big_fil_rev_8_21_14_0_10_33_19</name>
    <dbReference type="NCBI Taxonomy" id="1974525"/>
    <lineage>
        <taxon>Bacteria</taxon>
        <taxon>Candidatus Buchananiibacteriota</taxon>
    </lineage>
</organism>
<dbReference type="NCBIfam" id="NF003114">
    <property type="entry name" value="PRK04032.1"/>
    <property type="match status" value="1"/>
</dbReference>
<proteinExistence type="predicted"/>
<feature type="transmembrane region" description="Helical" evidence="1">
    <location>
        <begin position="59"/>
        <end position="82"/>
    </location>
</feature>
<accession>A0A2H0W3K0</accession>